<dbReference type="InterPro" id="IPR018224">
    <property type="entry name" value="Ependymin_CS"/>
</dbReference>
<evidence type="ECO:0000256" key="1">
    <source>
        <dbReference type="ARBA" id="ARBA00004613"/>
    </source>
</evidence>
<evidence type="ECO:0000313" key="10">
    <source>
        <dbReference type="RefSeq" id="XP_042564294.1"/>
    </source>
</evidence>
<organism evidence="9 10">
    <name type="scientific">Clupea harengus</name>
    <name type="common">Atlantic herring</name>
    <dbReference type="NCBI Taxonomy" id="7950"/>
    <lineage>
        <taxon>Eukaryota</taxon>
        <taxon>Metazoa</taxon>
        <taxon>Chordata</taxon>
        <taxon>Craniata</taxon>
        <taxon>Vertebrata</taxon>
        <taxon>Euteleostomi</taxon>
        <taxon>Actinopterygii</taxon>
        <taxon>Neopterygii</taxon>
        <taxon>Teleostei</taxon>
        <taxon>Clupei</taxon>
        <taxon>Clupeiformes</taxon>
        <taxon>Clupeoidei</taxon>
        <taxon>Clupeidae</taxon>
        <taxon>Clupea</taxon>
    </lineage>
</organism>
<dbReference type="PANTHER" id="PTHR10697:SF5">
    <property type="entry name" value="EPENDYMIN-RELATED"/>
    <property type="match status" value="1"/>
</dbReference>
<keyword evidence="9" id="KW-1185">Reference proteome</keyword>
<comment type="similarity">
    <text evidence="2">Belongs to the ependymin family.</text>
</comment>
<feature type="signal peptide" evidence="8">
    <location>
        <begin position="1"/>
        <end position="20"/>
    </location>
</feature>
<dbReference type="AlphaFoldDB" id="A0A8M1KRJ7"/>
<evidence type="ECO:0000313" key="9">
    <source>
        <dbReference type="Proteomes" id="UP000515152"/>
    </source>
</evidence>
<comment type="subcellular location">
    <subcellularLocation>
        <location evidence="1">Secreted</location>
    </subcellularLocation>
</comment>
<comment type="function">
    <text evidence="7">May play a role in neural plasticity. May be involved during axon regeneration.</text>
</comment>
<dbReference type="PANTHER" id="PTHR10697">
    <property type="entry name" value="MAMMALIAN EPENDYMIN-RELATED PROTEIN 1"/>
    <property type="match status" value="1"/>
</dbReference>
<dbReference type="SMART" id="SM00026">
    <property type="entry name" value="EPEND"/>
    <property type="match status" value="2"/>
</dbReference>
<protein>
    <submittedName>
        <fullName evidence="10">Ependymin isoform X1</fullName>
    </submittedName>
</protein>
<dbReference type="PROSITE" id="PS00898">
    <property type="entry name" value="EPENDYMIN_1"/>
    <property type="match status" value="1"/>
</dbReference>
<evidence type="ECO:0000256" key="4">
    <source>
        <dbReference type="ARBA" id="ARBA00022729"/>
    </source>
</evidence>
<reference evidence="10" key="1">
    <citation type="submission" date="2025-08" db="UniProtKB">
        <authorList>
            <consortium name="RefSeq"/>
        </authorList>
    </citation>
    <scope>IDENTIFICATION</scope>
</reference>
<dbReference type="RefSeq" id="XP_042564294.1">
    <property type="nucleotide sequence ID" value="XM_042708360.1"/>
</dbReference>
<keyword evidence="5" id="KW-0106">Calcium</keyword>
<dbReference type="GO" id="GO:0005764">
    <property type="term" value="C:lysosome"/>
    <property type="evidence" value="ECO:0007669"/>
    <property type="project" value="TreeGrafter"/>
</dbReference>
<evidence type="ECO:0000256" key="2">
    <source>
        <dbReference type="ARBA" id="ARBA00010771"/>
    </source>
</evidence>
<dbReference type="Proteomes" id="UP000515152">
    <property type="component" value="Chromosome 8"/>
</dbReference>
<keyword evidence="4 8" id="KW-0732">Signal</keyword>
<accession>A0A8M1KRJ7</accession>
<gene>
    <name evidence="10" type="primary">epd</name>
</gene>
<keyword evidence="3" id="KW-0964">Secreted</keyword>
<feature type="chain" id="PRO_5035426614" evidence="8">
    <location>
        <begin position="21"/>
        <end position="431"/>
    </location>
</feature>
<dbReference type="Pfam" id="PF00811">
    <property type="entry name" value="Ependymin"/>
    <property type="match status" value="2"/>
</dbReference>
<dbReference type="GO" id="GO:0005576">
    <property type="term" value="C:extracellular region"/>
    <property type="evidence" value="ECO:0007669"/>
    <property type="project" value="UniProtKB-SubCell"/>
</dbReference>
<dbReference type="GO" id="GO:0007160">
    <property type="term" value="P:cell-matrix adhesion"/>
    <property type="evidence" value="ECO:0007669"/>
    <property type="project" value="InterPro"/>
</dbReference>
<dbReference type="GeneID" id="105901042"/>
<dbReference type="PROSITE" id="PS00899">
    <property type="entry name" value="EPENDYMIN_2"/>
    <property type="match status" value="1"/>
</dbReference>
<sequence>MRLTGFLCVALWSASAVVLAEHQPCRPPPQTHGNLWVTAAKGAPASVGEFNYDSQARKLHFKDDALHVNKTDHLEMLIFFEEGIFYDIDSHNQSCHKKTLQSTYHCLEVPPNATHVTEGYLGSEFIGDQGVRMRKWRKRVPELDGVVTVATTSCGCVTLFATLFTDSNDVLVFNFLDVEMKVKNPLEVFVPPSYCDGVALEEEGDTFFGLATMCKIGFLCLTAWCVTAVGFAQSQQPCKPPPLVSGFLWVTAAKGLPAGAGNFFYDSPGKRLRFTDNESLSQKAKYLDVLFLFEEGIFYEINSKTSSCKKRPLQSLLHPMEVQQNMTAEGEDMYLGSRVDSGQGLNMRNWIMQVPQLNGVFVVTTSPVGCLTLSAVLFTQSKDLLIFSFIEVTKEVKDPQVFVPPAFCDGVPLEPEGNTFFGVFLKQAHLS</sequence>
<proteinExistence type="inferred from homology"/>
<evidence type="ECO:0000256" key="3">
    <source>
        <dbReference type="ARBA" id="ARBA00022525"/>
    </source>
</evidence>
<evidence type="ECO:0000256" key="6">
    <source>
        <dbReference type="ARBA" id="ARBA00023180"/>
    </source>
</evidence>
<dbReference type="OrthoDB" id="8872894at2759"/>
<evidence type="ECO:0000256" key="5">
    <source>
        <dbReference type="ARBA" id="ARBA00022837"/>
    </source>
</evidence>
<dbReference type="GO" id="GO:0005509">
    <property type="term" value="F:calcium ion binding"/>
    <property type="evidence" value="ECO:0007669"/>
    <property type="project" value="InterPro"/>
</dbReference>
<dbReference type="InterPro" id="IPR001299">
    <property type="entry name" value="Ependymin"/>
</dbReference>
<name>A0A8M1KRJ7_CLUHA</name>
<keyword evidence="6" id="KW-0325">Glycoprotein</keyword>
<evidence type="ECO:0000256" key="7">
    <source>
        <dbReference type="ARBA" id="ARBA00025568"/>
    </source>
</evidence>
<dbReference type="CTD" id="30199"/>
<evidence type="ECO:0000256" key="8">
    <source>
        <dbReference type="SAM" id="SignalP"/>
    </source>
</evidence>